<dbReference type="KEGG" id="taj:C1A40_02965"/>
<keyword evidence="2" id="KW-1185">Reference proteome</keyword>
<evidence type="ECO:0000313" key="1">
    <source>
        <dbReference type="EMBL" id="AUS04496.1"/>
    </source>
</evidence>
<dbReference type="OrthoDB" id="1327410at2"/>
<sequence>MSKAEDKKFLKLWQQYRENTAKATPVDLNETPAQKKKRITEQEADPEKWKAYYFPHYCTSESAKFHRDFFKRVLKNAEWYEVISWARELAKSVSVMLVVLFLVLTGKKRNTLLVSNSESNAKRLLLPYKSELESNNRIINDYGEQESLGNWEAGEFITKKGASFRALGAGQSPRGTRNDAARPDVILVDDIDTDEECRNPQRIKDKMEWIEDALYPTRSTSNPLLWIAAGNIIAKYCCITEMAKKADHHDIVNIRDKNGKSTWPAKNTEKLIDRVLSKISWRAAQKEYFNNPISLGDTFKEITYGKCPPLKYCDQVEIYADPSTSNKDRGTNKQASYKSVGIIGRKGRKCYLYKVWLEQTSNAKFVSWLYEAYQYCKDKGVDTLRVSIENNSLQDPHYQQVLLPLIYQQAATFGFTLPVTEDKRKKPDKFFRIEGTLEPLNRLGNLIFNIAEKLNPHMIRMGDQMLGVSEKATVMDGPDMLEGGVWKLINRQLRKLTSYAFGQRESRHY</sequence>
<name>A0A2I7SF14_9FLAO</name>
<dbReference type="Proteomes" id="UP000236592">
    <property type="component" value="Chromosome"/>
</dbReference>
<dbReference type="EMBL" id="CP025938">
    <property type="protein sequence ID" value="AUS04496.1"/>
    <property type="molecule type" value="Genomic_DNA"/>
</dbReference>
<dbReference type="AlphaFoldDB" id="A0A2I7SF14"/>
<gene>
    <name evidence="1" type="ORF">C1A40_02965</name>
</gene>
<proteinExistence type="predicted"/>
<dbReference type="RefSeq" id="WP_102994604.1">
    <property type="nucleotide sequence ID" value="NZ_CP025938.1"/>
</dbReference>
<evidence type="ECO:0008006" key="3">
    <source>
        <dbReference type="Google" id="ProtNLM"/>
    </source>
</evidence>
<dbReference type="InterPro" id="IPR027417">
    <property type="entry name" value="P-loop_NTPase"/>
</dbReference>
<reference evidence="2" key="1">
    <citation type="submission" date="2018-01" db="EMBL/GenBank/DDBJ databases">
        <title>Complete genome of Tamlana sp. UJ94.</title>
        <authorList>
            <person name="Jung J."/>
            <person name="Chung D."/>
            <person name="Bae S.S."/>
            <person name="Baek K."/>
        </authorList>
    </citation>
    <scope>NUCLEOTIDE SEQUENCE [LARGE SCALE GENOMIC DNA]</scope>
    <source>
        <strain evidence="2">UJ94</strain>
    </source>
</reference>
<dbReference type="Gene3D" id="3.40.50.300">
    <property type="entry name" value="P-loop containing nucleotide triphosphate hydrolases"/>
    <property type="match status" value="1"/>
</dbReference>
<accession>A0A2I7SF14</accession>
<evidence type="ECO:0000313" key="2">
    <source>
        <dbReference type="Proteomes" id="UP000236592"/>
    </source>
</evidence>
<protein>
    <recommendedName>
        <fullName evidence="3">Terminase large subunit gp17-like C-terminal domain-containing protein</fullName>
    </recommendedName>
</protein>
<organism evidence="1 2">
    <name type="scientific">Pseudotamlana carrageenivorans</name>
    <dbReference type="NCBI Taxonomy" id="2069432"/>
    <lineage>
        <taxon>Bacteria</taxon>
        <taxon>Pseudomonadati</taxon>
        <taxon>Bacteroidota</taxon>
        <taxon>Flavobacteriia</taxon>
        <taxon>Flavobacteriales</taxon>
        <taxon>Flavobacteriaceae</taxon>
        <taxon>Pseudotamlana</taxon>
    </lineage>
</organism>